<keyword evidence="3" id="KW-1185">Reference proteome</keyword>
<dbReference type="InterPro" id="IPR051678">
    <property type="entry name" value="AGP_Transferase"/>
</dbReference>
<dbReference type="RefSeq" id="WP_213126052.1">
    <property type="nucleotide sequence ID" value="NZ_JAGYPG010000003.1"/>
</dbReference>
<protein>
    <submittedName>
        <fullName evidence="2">Aminoglycoside phosphotransferase family protein</fullName>
    </submittedName>
</protein>
<dbReference type="EMBL" id="JAGYPG010000003">
    <property type="protein sequence ID" value="MBS4196838.1"/>
    <property type="molecule type" value="Genomic_DNA"/>
</dbReference>
<accession>A0A942TFP9</accession>
<reference evidence="2 3" key="1">
    <citation type="submission" date="2021-05" db="EMBL/GenBank/DDBJ databases">
        <title>Novel Bacillus species.</title>
        <authorList>
            <person name="Liu G."/>
        </authorList>
    </citation>
    <scope>NUCLEOTIDE SEQUENCE [LARGE SCALE GENOMIC DNA]</scope>
    <source>
        <strain evidence="3">FJAT-49780</strain>
    </source>
</reference>
<comment type="caution">
    <text evidence="2">The sequence shown here is derived from an EMBL/GenBank/DDBJ whole genome shotgun (WGS) entry which is preliminary data.</text>
</comment>
<evidence type="ECO:0000313" key="3">
    <source>
        <dbReference type="Proteomes" id="UP000681414"/>
    </source>
</evidence>
<proteinExistence type="predicted"/>
<feature type="domain" description="Aminoglycoside phosphotransferase" evidence="1">
    <location>
        <begin position="30"/>
        <end position="254"/>
    </location>
</feature>
<evidence type="ECO:0000313" key="2">
    <source>
        <dbReference type="EMBL" id="MBS4196838.1"/>
    </source>
</evidence>
<dbReference type="Proteomes" id="UP000681414">
    <property type="component" value="Unassembled WGS sequence"/>
</dbReference>
<organism evidence="2 3">
    <name type="scientific">Lederbergia citri</name>
    <dbReference type="NCBI Taxonomy" id="2833580"/>
    <lineage>
        <taxon>Bacteria</taxon>
        <taxon>Bacillati</taxon>
        <taxon>Bacillota</taxon>
        <taxon>Bacilli</taxon>
        <taxon>Bacillales</taxon>
        <taxon>Bacillaceae</taxon>
        <taxon>Lederbergia</taxon>
    </lineage>
</organism>
<gene>
    <name evidence="2" type="ORF">KHA97_17450</name>
</gene>
<dbReference type="SUPFAM" id="SSF56112">
    <property type="entry name" value="Protein kinase-like (PK-like)"/>
    <property type="match status" value="1"/>
</dbReference>
<dbReference type="InterPro" id="IPR002575">
    <property type="entry name" value="Aminoglycoside_PTrfase"/>
</dbReference>
<evidence type="ECO:0000259" key="1">
    <source>
        <dbReference type="Pfam" id="PF01636"/>
    </source>
</evidence>
<name>A0A942TFP9_9BACI</name>
<dbReference type="Pfam" id="PF01636">
    <property type="entry name" value="APH"/>
    <property type="match status" value="1"/>
</dbReference>
<sequence>METVGNMILPERVQKWVVDSINPEATIESINQLKGGISSLVYKVRLKVSEEIYEYVVRLHFAEGWNENSPDLVINEAENLRFTKLKKLPTPEIIAIEETGTLFGSYASIMTKLEGKVVLEPDDMKSWLSGLALALVQIHKIEADFPRSYYTYQDPNAFEIPAWSGLEEEWKKVLTIIKGQRPEFQECFIHRDYHPNNVLWSGNSVSGIVDWINACKGPAGVDVGHCRVNLAQLYGVKEADLFLSYYQQYAGRKFEYEPYWDIISLVDFPLEDPEVYPGWTDLGFKGLSAQLIKERLEAYLVSLINRFK</sequence>
<dbReference type="PANTHER" id="PTHR21310">
    <property type="entry name" value="AMINOGLYCOSIDE PHOSPHOTRANSFERASE-RELATED-RELATED"/>
    <property type="match status" value="1"/>
</dbReference>
<dbReference type="Gene3D" id="3.90.1200.10">
    <property type="match status" value="1"/>
</dbReference>
<dbReference type="AlphaFoldDB" id="A0A942TFP9"/>
<dbReference type="InterPro" id="IPR011009">
    <property type="entry name" value="Kinase-like_dom_sf"/>
</dbReference>